<dbReference type="GO" id="GO:0003677">
    <property type="term" value="F:DNA binding"/>
    <property type="evidence" value="ECO:0007669"/>
    <property type="project" value="UniProtKB-KW"/>
</dbReference>
<comment type="caution">
    <text evidence="8">The sequence shown here is derived from an EMBL/GenBank/DDBJ whole genome shotgun (WGS) entry which is preliminary data.</text>
</comment>
<evidence type="ECO:0000256" key="5">
    <source>
        <dbReference type="SAM" id="MobiDB-lite"/>
    </source>
</evidence>
<dbReference type="PANTHER" id="PTHR23080">
    <property type="entry name" value="THAP DOMAIN PROTEIN"/>
    <property type="match status" value="1"/>
</dbReference>
<sequence>MNENERRKRWIAACRLSSLNVTRHTRICSAHFEGGLGPSKLNPVPTIFSFPTHLQPKTRRKRTDPEERRRGALSCIQNKTKTAPRRQAGKTDKKQGKPGTIGPVITTAGNCIKTEQTPDPRSLADKCIQTDLTCEDIDCMEAAKAKLENKPELKREMFIDDVLKSNKSVCFYTGLPSYAYEHVNKPGPKRQMPLFSEFLMVLIRLRLGLLQSHLADIFAISQSSVSKIFTTWINLFLYHVFKEVLIIWPAKVQIQKHMPKSFSRYPRTRVIIDCTEFL</sequence>
<accession>A0AAU9WH93</accession>
<dbReference type="InterPro" id="IPR006612">
    <property type="entry name" value="THAP_Znf"/>
</dbReference>
<evidence type="ECO:0000256" key="4">
    <source>
        <dbReference type="ARBA" id="ARBA00023125"/>
    </source>
</evidence>
<dbReference type="Pfam" id="PF05485">
    <property type="entry name" value="THAP"/>
    <property type="match status" value="1"/>
</dbReference>
<proteinExistence type="predicted"/>
<evidence type="ECO:0000259" key="7">
    <source>
        <dbReference type="Pfam" id="PF13613"/>
    </source>
</evidence>
<dbReference type="InterPro" id="IPR027805">
    <property type="entry name" value="Transposase_HTH_dom"/>
</dbReference>
<dbReference type="Pfam" id="PF13613">
    <property type="entry name" value="HTH_Tnp_4"/>
    <property type="match status" value="1"/>
</dbReference>
<dbReference type="EMBL" id="CALNXJ010000014">
    <property type="protein sequence ID" value="CAH3114138.1"/>
    <property type="molecule type" value="Genomic_DNA"/>
</dbReference>
<protein>
    <recommendedName>
        <fullName evidence="10">THAP-type domain-containing protein</fullName>
    </recommendedName>
</protein>
<dbReference type="Proteomes" id="UP001159428">
    <property type="component" value="Unassembled WGS sequence"/>
</dbReference>
<evidence type="ECO:0008006" key="10">
    <source>
        <dbReference type="Google" id="ProtNLM"/>
    </source>
</evidence>
<evidence type="ECO:0000313" key="8">
    <source>
        <dbReference type="EMBL" id="CAH3114138.1"/>
    </source>
</evidence>
<evidence type="ECO:0000256" key="1">
    <source>
        <dbReference type="ARBA" id="ARBA00022723"/>
    </source>
</evidence>
<reference evidence="8 9" key="1">
    <citation type="submission" date="2022-05" db="EMBL/GenBank/DDBJ databases">
        <authorList>
            <consortium name="Genoscope - CEA"/>
            <person name="William W."/>
        </authorList>
    </citation>
    <scope>NUCLEOTIDE SEQUENCE [LARGE SCALE GENOMIC DNA]</scope>
</reference>
<evidence type="ECO:0000256" key="2">
    <source>
        <dbReference type="ARBA" id="ARBA00022771"/>
    </source>
</evidence>
<organism evidence="8 9">
    <name type="scientific">Pocillopora meandrina</name>
    <dbReference type="NCBI Taxonomy" id="46732"/>
    <lineage>
        <taxon>Eukaryota</taxon>
        <taxon>Metazoa</taxon>
        <taxon>Cnidaria</taxon>
        <taxon>Anthozoa</taxon>
        <taxon>Hexacorallia</taxon>
        <taxon>Scleractinia</taxon>
        <taxon>Astrocoeniina</taxon>
        <taxon>Pocilloporidae</taxon>
        <taxon>Pocillopora</taxon>
    </lineage>
</organism>
<evidence type="ECO:0000259" key="6">
    <source>
        <dbReference type="Pfam" id="PF05485"/>
    </source>
</evidence>
<feature type="region of interest" description="Disordered" evidence="5">
    <location>
        <begin position="55"/>
        <end position="101"/>
    </location>
</feature>
<dbReference type="GO" id="GO:0008270">
    <property type="term" value="F:zinc ion binding"/>
    <property type="evidence" value="ECO:0007669"/>
    <property type="project" value="UniProtKB-KW"/>
</dbReference>
<keyword evidence="2" id="KW-0863">Zinc-finger</keyword>
<evidence type="ECO:0000313" key="9">
    <source>
        <dbReference type="Proteomes" id="UP001159428"/>
    </source>
</evidence>
<dbReference type="SUPFAM" id="SSF57716">
    <property type="entry name" value="Glucocorticoid receptor-like (DNA-binding domain)"/>
    <property type="match status" value="1"/>
</dbReference>
<keyword evidence="1" id="KW-0479">Metal-binding</keyword>
<feature type="domain" description="Transposase Helix-turn-helix" evidence="7">
    <location>
        <begin position="191"/>
        <end position="236"/>
    </location>
</feature>
<keyword evidence="4" id="KW-0238">DNA-binding</keyword>
<keyword evidence="9" id="KW-1185">Reference proteome</keyword>
<gene>
    <name evidence="8" type="ORF">PMEA_00006084</name>
</gene>
<feature type="domain" description="THAP-type" evidence="6">
    <location>
        <begin position="3"/>
        <end position="34"/>
    </location>
</feature>
<evidence type="ECO:0000256" key="3">
    <source>
        <dbReference type="ARBA" id="ARBA00022833"/>
    </source>
</evidence>
<name>A0AAU9WH93_9CNID</name>
<keyword evidence="3" id="KW-0862">Zinc</keyword>
<dbReference type="AlphaFoldDB" id="A0AAU9WH93"/>